<dbReference type="AlphaFoldDB" id="A0A3Q7Q5F9"/>
<gene>
    <name evidence="3 4" type="primary">LOC112834397</name>
</gene>
<accession>A0A3Q7Q5F9</accession>
<dbReference type="Proteomes" id="UP000286641">
    <property type="component" value="Unplaced"/>
</dbReference>
<feature type="compositionally biased region" description="Basic residues" evidence="1">
    <location>
        <begin position="1"/>
        <end position="16"/>
    </location>
</feature>
<feature type="region of interest" description="Disordered" evidence="1">
    <location>
        <begin position="118"/>
        <end position="143"/>
    </location>
</feature>
<evidence type="ECO:0000313" key="2">
    <source>
        <dbReference type="Proteomes" id="UP000286641"/>
    </source>
</evidence>
<protein>
    <submittedName>
        <fullName evidence="3 4">Uncharacterized protein LOC112834397</fullName>
    </submittedName>
</protein>
<sequence length="270" mass="29146">MSEKLKRTRAKKRHPKIGIGKAAGADSGKGLLGASELSFPGTGQRGYSVLQLSPKREPLSVFSLELSEKRRTTSAAGGLCLSKLQRHSSQWPPQLPQTAVSVHPSACSFEANSSCQGQGRTVVRASPGGEPTEGPGGEGGEACAETPLKVMGICRRRRGAPGIHSARVITLNTTDLGASITAQSMALNECGLLQLSGHLDEWARHTLWGRWEETSHRLITRGITERRVFRARESPGDNRFTKAEREMESNQGAIRKKRGGSQSNSEAHLF</sequence>
<feature type="compositionally biased region" description="Polar residues" evidence="1">
    <location>
        <begin position="260"/>
        <end position="270"/>
    </location>
</feature>
<evidence type="ECO:0000313" key="3">
    <source>
        <dbReference type="RefSeq" id="XP_025741640.1"/>
    </source>
</evidence>
<feature type="region of interest" description="Disordered" evidence="1">
    <location>
        <begin position="1"/>
        <end position="25"/>
    </location>
</feature>
<reference key="1">
    <citation type="submission" date="2019-01" db="UniProtKB">
        <authorList>
            <consortium name="RefSeq"/>
        </authorList>
    </citation>
    <scope>IDENTIFICATION</scope>
</reference>
<evidence type="ECO:0000256" key="1">
    <source>
        <dbReference type="SAM" id="MobiDB-lite"/>
    </source>
</evidence>
<evidence type="ECO:0000313" key="4">
    <source>
        <dbReference type="RefSeq" id="XP_025741641.1"/>
    </source>
</evidence>
<proteinExistence type="predicted"/>
<dbReference type="RefSeq" id="XP_025741640.1">
    <property type="nucleotide sequence ID" value="XM_025885855.1"/>
</dbReference>
<reference evidence="3 4" key="2">
    <citation type="submission" date="2025-04" db="UniProtKB">
        <authorList>
            <consortium name="RefSeq"/>
        </authorList>
    </citation>
    <scope>IDENTIFICATION</scope>
    <source>
        <tissue evidence="3 4">Blood</tissue>
    </source>
</reference>
<name>A0A3Q7Q5F9_CALUR</name>
<dbReference type="RefSeq" id="XP_025741641.1">
    <property type="nucleotide sequence ID" value="XM_025885856.1"/>
</dbReference>
<feature type="region of interest" description="Disordered" evidence="1">
    <location>
        <begin position="234"/>
        <end position="270"/>
    </location>
</feature>
<feature type="compositionally biased region" description="Basic and acidic residues" evidence="1">
    <location>
        <begin position="234"/>
        <end position="248"/>
    </location>
</feature>
<organism evidence="2 3">
    <name type="scientific">Callorhinus ursinus</name>
    <name type="common">Northern fur seal</name>
    <dbReference type="NCBI Taxonomy" id="34884"/>
    <lineage>
        <taxon>Eukaryota</taxon>
        <taxon>Metazoa</taxon>
        <taxon>Chordata</taxon>
        <taxon>Craniata</taxon>
        <taxon>Vertebrata</taxon>
        <taxon>Euteleostomi</taxon>
        <taxon>Mammalia</taxon>
        <taxon>Eutheria</taxon>
        <taxon>Laurasiatheria</taxon>
        <taxon>Carnivora</taxon>
        <taxon>Caniformia</taxon>
        <taxon>Pinnipedia</taxon>
        <taxon>Otariidae</taxon>
        <taxon>Callorhinus</taxon>
    </lineage>
</organism>
<keyword evidence="2" id="KW-1185">Reference proteome</keyword>